<proteinExistence type="predicted"/>
<sequence length="118" mass="13148">MGGLELGVGVERLALLSFSWLCNYEDELAHKQVSGSLVSSTSSRDLKTGTTVKRFPIFSFYKSLLVSSLESQLPNKPALSYSPLLLWYFRSSPSRIRNRNKLFATPLALLAVLVCSLY</sequence>
<accession>A0AAW2IXM5</accession>
<organism evidence="1">
    <name type="scientific">Sesamum angustifolium</name>
    <dbReference type="NCBI Taxonomy" id="2727405"/>
    <lineage>
        <taxon>Eukaryota</taxon>
        <taxon>Viridiplantae</taxon>
        <taxon>Streptophyta</taxon>
        <taxon>Embryophyta</taxon>
        <taxon>Tracheophyta</taxon>
        <taxon>Spermatophyta</taxon>
        <taxon>Magnoliopsida</taxon>
        <taxon>eudicotyledons</taxon>
        <taxon>Gunneridae</taxon>
        <taxon>Pentapetalae</taxon>
        <taxon>asterids</taxon>
        <taxon>lamiids</taxon>
        <taxon>Lamiales</taxon>
        <taxon>Pedaliaceae</taxon>
        <taxon>Sesamum</taxon>
    </lineage>
</organism>
<dbReference type="AlphaFoldDB" id="A0AAW2IXM5"/>
<name>A0AAW2IXM5_9LAMI</name>
<protein>
    <submittedName>
        <fullName evidence="1">Uncharacterized protein</fullName>
    </submittedName>
</protein>
<gene>
    <name evidence="1" type="ORF">Sangu_2717100</name>
</gene>
<comment type="caution">
    <text evidence="1">The sequence shown here is derived from an EMBL/GenBank/DDBJ whole genome shotgun (WGS) entry which is preliminary data.</text>
</comment>
<evidence type="ECO:0000313" key="1">
    <source>
        <dbReference type="EMBL" id="KAL0286887.1"/>
    </source>
</evidence>
<reference evidence="1" key="1">
    <citation type="submission" date="2020-06" db="EMBL/GenBank/DDBJ databases">
        <authorList>
            <person name="Li T."/>
            <person name="Hu X."/>
            <person name="Zhang T."/>
            <person name="Song X."/>
            <person name="Zhang H."/>
            <person name="Dai N."/>
            <person name="Sheng W."/>
            <person name="Hou X."/>
            <person name="Wei L."/>
        </authorList>
    </citation>
    <scope>NUCLEOTIDE SEQUENCE</scope>
    <source>
        <strain evidence="1">G01</strain>
        <tissue evidence="1">Leaf</tissue>
    </source>
</reference>
<dbReference type="EMBL" id="JACGWK010001511">
    <property type="protein sequence ID" value="KAL0286887.1"/>
    <property type="molecule type" value="Genomic_DNA"/>
</dbReference>
<reference evidence="1" key="2">
    <citation type="journal article" date="2024" name="Plant">
        <title>Genomic evolution and insights into agronomic trait innovations of Sesamum species.</title>
        <authorList>
            <person name="Miao H."/>
            <person name="Wang L."/>
            <person name="Qu L."/>
            <person name="Liu H."/>
            <person name="Sun Y."/>
            <person name="Le M."/>
            <person name="Wang Q."/>
            <person name="Wei S."/>
            <person name="Zheng Y."/>
            <person name="Lin W."/>
            <person name="Duan Y."/>
            <person name="Cao H."/>
            <person name="Xiong S."/>
            <person name="Wang X."/>
            <person name="Wei L."/>
            <person name="Li C."/>
            <person name="Ma Q."/>
            <person name="Ju M."/>
            <person name="Zhao R."/>
            <person name="Li G."/>
            <person name="Mu C."/>
            <person name="Tian Q."/>
            <person name="Mei H."/>
            <person name="Zhang T."/>
            <person name="Gao T."/>
            <person name="Zhang H."/>
        </authorList>
    </citation>
    <scope>NUCLEOTIDE SEQUENCE</scope>
    <source>
        <strain evidence="1">G01</strain>
    </source>
</reference>